<evidence type="ECO:0008006" key="3">
    <source>
        <dbReference type="Google" id="ProtNLM"/>
    </source>
</evidence>
<proteinExistence type="predicted"/>
<dbReference type="EMBL" id="ML987194">
    <property type="protein sequence ID" value="KAF2250304.1"/>
    <property type="molecule type" value="Genomic_DNA"/>
</dbReference>
<keyword evidence="2" id="KW-1185">Reference proteome</keyword>
<dbReference type="GeneID" id="54586588"/>
<protein>
    <recommendedName>
        <fullName evidence="3">BTB domain-containing protein</fullName>
    </recommendedName>
</protein>
<dbReference type="OrthoDB" id="10575280at2759"/>
<organism evidence="1 2">
    <name type="scientific">Trematosphaeria pertusa</name>
    <dbReference type="NCBI Taxonomy" id="390896"/>
    <lineage>
        <taxon>Eukaryota</taxon>
        <taxon>Fungi</taxon>
        <taxon>Dikarya</taxon>
        <taxon>Ascomycota</taxon>
        <taxon>Pezizomycotina</taxon>
        <taxon>Dothideomycetes</taxon>
        <taxon>Pleosporomycetidae</taxon>
        <taxon>Pleosporales</taxon>
        <taxon>Massarineae</taxon>
        <taxon>Trematosphaeriaceae</taxon>
        <taxon>Trematosphaeria</taxon>
    </lineage>
</organism>
<gene>
    <name evidence="1" type="ORF">BU26DRAFT_564165</name>
</gene>
<reference evidence="1" key="1">
    <citation type="journal article" date="2020" name="Stud. Mycol.">
        <title>101 Dothideomycetes genomes: a test case for predicting lifestyles and emergence of pathogens.</title>
        <authorList>
            <person name="Haridas S."/>
            <person name="Albert R."/>
            <person name="Binder M."/>
            <person name="Bloem J."/>
            <person name="Labutti K."/>
            <person name="Salamov A."/>
            <person name="Andreopoulos B."/>
            <person name="Baker S."/>
            <person name="Barry K."/>
            <person name="Bills G."/>
            <person name="Bluhm B."/>
            <person name="Cannon C."/>
            <person name="Castanera R."/>
            <person name="Culley D."/>
            <person name="Daum C."/>
            <person name="Ezra D."/>
            <person name="Gonzalez J."/>
            <person name="Henrissat B."/>
            <person name="Kuo A."/>
            <person name="Liang C."/>
            <person name="Lipzen A."/>
            <person name="Lutzoni F."/>
            <person name="Magnuson J."/>
            <person name="Mondo S."/>
            <person name="Nolan M."/>
            <person name="Ohm R."/>
            <person name="Pangilinan J."/>
            <person name="Park H.-J."/>
            <person name="Ramirez L."/>
            <person name="Alfaro M."/>
            <person name="Sun H."/>
            <person name="Tritt A."/>
            <person name="Yoshinaga Y."/>
            <person name="Zwiers L.-H."/>
            <person name="Turgeon B."/>
            <person name="Goodwin S."/>
            <person name="Spatafora J."/>
            <person name="Crous P."/>
            <person name="Grigoriev I."/>
        </authorList>
    </citation>
    <scope>NUCLEOTIDE SEQUENCE</scope>
    <source>
        <strain evidence="1">CBS 122368</strain>
    </source>
</reference>
<sequence length="235" mass="26611">MATPTAVTKYTGLAKSVLLHLTNSPQTITIQCPSAQWILPHALLAQHADTFSKVHDDICLSDIFSADIATENAFELFIEFVLTGNWRDRGLAVNWQSPTLELDETLHEDQHDRDWRVKASICAAKLAVALKARRFHDHAMTQVYNYFYRNRNLLPPDIADFACSVAGSPLQSFVFDLVVGHWDKDSGIVDKEDEGWEEFFGKYEGLKGMLEMGQSKNGSLRVRWYMLGEPGENEF</sequence>
<dbReference type="AlphaFoldDB" id="A0A6A6IIA1"/>
<dbReference type="Proteomes" id="UP000800094">
    <property type="component" value="Unassembled WGS sequence"/>
</dbReference>
<evidence type="ECO:0000313" key="2">
    <source>
        <dbReference type="Proteomes" id="UP000800094"/>
    </source>
</evidence>
<name>A0A6A6IIA1_9PLEO</name>
<dbReference type="RefSeq" id="XP_033685308.1">
    <property type="nucleotide sequence ID" value="XM_033833258.1"/>
</dbReference>
<accession>A0A6A6IIA1</accession>
<evidence type="ECO:0000313" key="1">
    <source>
        <dbReference type="EMBL" id="KAF2250304.1"/>
    </source>
</evidence>